<proteinExistence type="predicted"/>
<dbReference type="EMBL" id="JH712140">
    <property type="protein sequence ID" value="EFO20368.1"/>
    <property type="molecule type" value="Genomic_DNA"/>
</dbReference>
<evidence type="ECO:0000313" key="1">
    <source>
        <dbReference type="EMBL" id="EFO20368.1"/>
    </source>
</evidence>
<dbReference type="RefSeq" id="XP_003143702.1">
    <property type="nucleotide sequence ID" value="XM_003143654.1"/>
</dbReference>
<dbReference type="KEGG" id="loa:LOAG_08122"/>
<gene>
    <name evidence="1" type="ORF">LOAG_08122</name>
</gene>
<dbReference type="AlphaFoldDB" id="A0A1S0TUC8"/>
<sequence length="137" mass="16238">MIRKWSWMGLMSRKVYNQVTNANICRNSRDFKRLRHSTRHWFCCAVYADLEQSIDWMRRNGRIRKEMPPLNGDLNSNFGFNSFDSICSIQITSVPVRLLKTSKDKISGNDGNLSVITRESDDEWTKYRYEASENFER</sequence>
<dbReference type="InParanoid" id="A0A1S0TUC8"/>
<name>A0A1S0TUC8_LOALO</name>
<accession>A0A1S0TUC8</accession>
<dbReference type="GeneID" id="9945547"/>
<reference evidence="1" key="1">
    <citation type="submission" date="2012-04" db="EMBL/GenBank/DDBJ databases">
        <title>The Genome Sequence of Loa loa.</title>
        <authorList>
            <consortium name="The Broad Institute Genome Sequencing Platform"/>
            <consortium name="Broad Institute Genome Sequencing Center for Infectious Disease"/>
            <person name="Nutman T.B."/>
            <person name="Fink D.L."/>
            <person name="Russ C."/>
            <person name="Young S."/>
            <person name="Zeng Q."/>
            <person name="Gargeya S."/>
            <person name="Alvarado L."/>
            <person name="Berlin A."/>
            <person name="Chapman S.B."/>
            <person name="Chen Z."/>
            <person name="Freedman E."/>
            <person name="Gellesch M."/>
            <person name="Goldberg J."/>
            <person name="Griggs A."/>
            <person name="Gujja S."/>
            <person name="Heilman E.R."/>
            <person name="Heiman D."/>
            <person name="Howarth C."/>
            <person name="Mehta T."/>
            <person name="Neiman D."/>
            <person name="Pearson M."/>
            <person name="Roberts A."/>
            <person name="Saif S."/>
            <person name="Shea T."/>
            <person name="Shenoy N."/>
            <person name="Sisk P."/>
            <person name="Stolte C."/>
            <person name="Sykes S."/>
            <person name="White J."/>
            <person name="Yandava C."/>
            <person name="Haas B."/>
            <person name="Henn M.R."/>
            <person name="Nusbaum C."/>
            <person name="Birren B."/>
        </authorList>
    </citation>
    <scope>NUCLEOTIDE SEQUENCE [LARGE SCALE GENOMIC DNA]</scope>
</reference>
<organism evidence="1">
    <name type="scientific">Loa loa</name>
    <name type="common">Eye worm</name>
    <name type="synonym">Filaria loa</name>
    <dbReference type="NCBI Taxonomy" id="7209"/>
    <lineage>
        <taxon>Eukaryota</taxon>
        <taxon>Metazoa</taxon>
        <taxon>Ecdysozoa</taxon>
        <taxon>Nematoda</taxon>
        <taxon>Chromadorea</taxon>
        <taxon>Rhabditida</taxon>
        <taxon>Spirurina</taxon>
        <taxon>Spiruromorpha</taxon>
        <taxon>Filarioidea</taxon>
        <taxon>Onchocercidae</taxon>
        <taxon>Loa</taxon>
    </lineage>
</organism>
<protein>
    <submittedName>
        <fullName evidence="1">Uncharacterized protein</fullName>
    </submittedName>
</protein>
<dbReference type="CTD" id="9945547"/>